<dbReference type="GO" id="GO:0005829">
    <property type="term" value="C:cytosol"/>
    <property type="evidence" value="ECO:0007669"/>
    <property type="project" value="TreeGrafter"/>
</dbReference>
<dbReference type="STRING" id="337451.A0A3S3NNS2"/>
<protein>
    <submittedName>
        <fullName evidence="4">NADPH--cytochrome P450 reductase-like protein</fullName>
    </submittedName>
</protein>
<dbReference type="SUPFAM" id="SSF52218">
    <property type="entry name" value="Flavoproteins"/>
    <property type="match status" value="1"/>
</dbReference>
<comment type="caution">
    <text evidence="4">The sequence shown here is derived from an EMBL/GenBank/DDBJ whole genome shotgun (WGS) entry which is preliminary data.</text>
</comment>
<dbReference type="EMBL" id="QPKB01000008">
    <property type="protein sequence ID" value="RWR91406.1"/>
    <property type="molecule type" value="Genomic_DNA"/>
</dbReference>
<evidence type="ECO:0000256" key="2">
    <source>
        <dbReference type="SAM" id="Phobius"/>
    </source>
</evidence>
<dbReference type="PROSITE" id="PS50902">
    <property type="entry name" value="FLAVODOXIN_LIKE"/>
    <property type="match status" value="1"/>
</dbReference>
<feature type="domain" description="Flavodoxin-like" evidence="3">
    <location>
        <begin position="94"/>
        <end position="245"/>
    </location>
</feature>
<proteinExistence type="predicted"/>
<evidence type="ECO:0000259" key="3">
    <source>
        <dbReference type="PROSITE" id="PS50902"/>
    </source>
</evidence>
<keyword evidence="1" id="KW-0285">Flavoprotein</keyword>
<evidence type="ECO:0000256" key="1">
    <source>
        <dbReference type="ARBA" id="ARBA00022630"/>
    </source>
</evidence>
<dbReference type="AlphaFoldDB" id="A0A3S3NNS2"/>
<keyword evidence="2" id="KW-0472">Membrane</keyword>
<dbReference type="GO" id="GO:0050660">
    <property type="term" value="F:flavin adenine dinucleotide binding"/>
    <property type="evidence" value="ECO:0007669"/>
    <property type="project" value="TreeGrafter"/>
</dbReference>
<dbReference type="Proteomes" id="UP000283530">
    <property type="component" value="Unassembled WGS sequence"/>
</dbReference>
<reference evidence="4 5" key="1">
    <citation type="journal article" date="2019" name="Nat. Plants">
        <title>Stout camphor tree genome fills gaps in understanding of flowering plant genome evolution.</title>
        <authorList>
            <person name="Chaw S.M."/>
            <person name="Liu Y.C."/>
            <person name="Wu Y.W."/>
            <person name="Wang H.Y."/>
            <person name="Lin C.I."/>
            <person name="Wu C.S."/>
            <person name="Ke H.M."/>
            <person name="Chang L.Y."/>
            <person name="Hsu C.Y."/>
            <person name="Yang H.T."/>
            <person name="Sudianto E."/>
            <person name="Hsu M.H."/>
            <person name="Wu K.P."/>
            <person name="Wang L.N."/>
            <person name="Leebens-Mack J.H."/>
            <person name="Tsai I.J."/>
        </authorList>
    </citation>
    <scope>NUCLEOTIDE SEQUENCE [LARGE SCALE GENOMIC DNA]</scope>
    <source>
        <strain evidence="5">cv. Chaw 1501</strain>
        <tissue evidence="4">Young leaves</tissue>
    </source>
</reference>
<evidence type="ECO:0000313" key="5">
    <source>
        <dbReference type="Proteomes" id="UP000283530"/>
    </source>
</evidence>
<dbReference type="GO" id="GO:0010181">
    <property type="term" value="F:FMN binding"/>
    <property type="evidence" value="ECO:0007669"/>
    <property type="project" value="InterPro"/>
</dbReference>
<dbReference type="PRINTS" id="PR00369">
    <property type="entry name" value="FLAVODOXIN"/>
</dbReference>
<name>A0A3S3NNS2_9MAGN</name>
<keyword evidence="5" id="KW-1185">Reference proteome</keyword>
<keyword evidence="2" id="KW-1133">Transmembrane helix</keyword>
<dbReference type="InterPro" id="IPR008254">
    <property type="entry name" value="Flavodoxin/NO_synth"/>
</dbReference>
<dbReference type="InterPro" id="IPR001094">
    <property type="entry name" value="Flavdoxin-like"/>
</dbReference>
<evidence type="ECO:0000313" key="4">
    <source>
        <dbReference type="EMBL" id="RWR91406.1"/>
    </source>
</evidence>
<dbReference type="OrthoDB" id="1928950at2759"/>
<dbReference type="Gene3D" id="3.40.50.360">
    <property type="match status" value="1"/>
</dbReference>
<dbReference type="GO" id="GO:0003958">
    <property type="term" value="F:NADPH-hemoprotein reductase activity"/>
    <property type="evidence" value="ECO:0007669"/>
    <property type="project" value="TreeGrafter"/>
</dbReference>
<accession>A0A3S3NNS2</accession>
<dbReference type="PANTHER" id="PTHR19384:SF17">
    <property type="entry name" value="NADPH--CYTOCHROME P450 REDUCTASE"/>
    <property type="match status" value="1"/>
</dbReference>
<dbReference type="Pfam" id="PF00258">
    <property type="entry name" value="Flavodoxin_1"/>
    <property type="match status" value="1"/>
</dbReference>
<organism evidence="4 5">
    <name type="scientific">Cinnamomum micranthum f. kanehirae</name>
    <dbReference type="NCBI Taxonomy" id="337451"/>
    <lineage>
        <taxon>Eukaryota</taxon>
        <taxon>Viridiplantae</taxon>
        <taxon>Streptophyta</taxon>
        <taxon>Embryophyta</taxon>
        <taxon>Tracheophyta</taxon>
        <taxon>Spermatophyta</taxon>
        <taxon>Magnoliopsida</taxon>
        <taxon>Magnoliidae</taxon>
        <taxon>Laurales</taxon>
        <taxon>Lauraceae</taxon>
        <taxon>Cinnamomum</taxon>
    </lineage>
</organism>
<sequence length="276" mass="30731">MQSTTMKISPFDLTSAILKRRFDPAAMASDSGATILAENLDFVMVLSTSIAVLIGCVFFFLRRRSRAERAVPSPNPPPLMVNTEPDADDGKKKVTIFFGTQTGTAEGFAKALAEEGESEVRESDIQVVDLDEYAADDNEYQEKIKKEHIAFFFLATYGDGEPTDNAARFYKWFSEGTESGSLLPNLQYAVFGLGNKQYEHFNKVAIVVDEMLEKQGGKAPHPIGSWGDDDQCIEDDFTAWCVELPSFGLFPHSILTHRYNLAVTNANWIYSILLLK</sequence>
<feature type="transmembrane region" description="Helical" evidence="2">
    <location>
        <begin position="42"/>
        <end position="61"/>
    </location>
</feature>
<gene>
    <name evidence="4" type="ORF">CKAN_02055900</name>
</gene>
<dbReference type="PANTHER" id="PTHR19384">
    <property type="entry name" value="NITRIC OXIDE SYNTHASE-RELATED"/>
    <property type="match status" value="1"/>
</dbReference>
<dbReference type="InterPro" id="IPR029039">
    <property type="entry name" value="Flavoprotein-like_sf"/>
</dbReference>
<keyword evidence="2" id="KW-0812">Transmembrane</keyword>